<keyword evidence="1" id="KW-0472">Membrane</keyword>
<keyword evidence="3" id="KW-1185">Reference proteome</keyword>
<keyword evidence="1" id="KW-1133">Transmembrane helix</keyword>
<dbReference type="EMBL" id="AAOE01000006">
    <property type="protein sequence ID" value="EAR10060.1"/>
    <property type="molecule type" value="Genomic_DNA"/>
</dbReference>
<sequence>MTESLSIPSKLWFSLEDRVSITPDIRYSNTAMGYDQLPVNRKHPDVEVPHPPLKPAEVSKKHKGLGGQRLQNNTACHEYLALDVQKVKQSHLLDLAKHKTNRRTFVNERYEEAEHGFFPGTFIIPNIGLYPSLWLSILFILPIKGLVIFMPIILGGTLLLNFFLDGVIPTLRLLFFLEDEFLWPIWGYIALYPLDKLLDKAQKMDFHRIFDPKKTPMFCAIKRDTGMIRLFNNNKEWADLPFREFGGFNTMIPTGRGSQTRKLSMVHRPTGVGLLVGEGGVDGWHPALLWEFYQHFMDVSRPLPDVPEFEPYRHLDPTTREWDKTHNRPSRYWRDMDSETYKQMVDEAITAAKAYPFLEPETAETQQWAPSGQGKHWYQLG</sequence>
<keyword evidence="1" id="KW-0812">Transmembrane</keyword>
<organism evidence="2 3">
    <name type="scientific">Reinekea blandensis MED297</name>
    <dbReference type="NCBI Taxonomy" id="314283"/>
    <lineage>
        <taxon>Bacteria</taxon>
        <taxon>Pseudomonadati</taxon>
        <taxon>Pseudomonadota</taxon>
        <taxon>Gammaproteobacteria</taxon>
        <taxon>Oceanospirillales</taxon>
        <taxon>Saccharospirillaceae</taxon>
        <taxon>Reinekea</taxon>
    </lineage>
</organism>
<comment type="caution">
    <text evidence="2">The sequence shown here is derived from an EMBL/GenBank/DDBJ whole genome shotgun (WGS) entry which is preliminary data.</text>
</comment>
<evidence type="ECO:0000256" key="1">
    <source>
        <dbReference type="SAM" id="Phobius"/>
    </source>
</evidence>
<feature type="transmembrane region" description="Helical" evidence="1">
    <location>
        <begin position="133"/>
        <end position="161"/>
    </location>
</feature>
<accession>A4BCX8</accession>
<evidence type="ECO:0000313" key="3">
    <source>
        <dbReference type="Proteomes" id="UP000005953"/>
    </source>
</evidence>
<gene>
    <name evidence="2" type="ORF">MED297_08226</name>
</gene>
<dbReference type="AlphaFoldDB" id="A4BCX8"/>
<dbReference type="Proteomes" id="UP000005953">
    <property type="component" value="Unassembled WGS sequence"/>
</dbReference>
<dbReference type="STRING" id="314283.MED297_08226"/>
<evidence type="ECO:0008006" key="4">
    <source>
        <dbReference type="Google" id="ProtNLM"/>
    </source>
</evidence>
<dbReference type="OrthoDB" id="6160351at2"/>
<evidence type="ECO:0000313" key="2">
    <source>
        <dbReference type="EMBL" id="EAR10060.1"/>
    </source>
</evidence>
<protein>
    <recommendedName>
        <fullName evidence="4">Transmembrane protein</fullName>
    </recommendedName>
</protein>
<dbReference type="HOGENOM" id="CLU_694207_0_0_6"/>
<proteinExistence type="predicted"/>
<dbReference type="RefSeq" id="WP_008045724.1">
    <property type="nucleotide sequence ID" value="NZ_CH724152.1"/>
</dbReference>
<reference evidence="2 3" key="1">
    <citation type="submission" date="2006-02" db="EMBL/GenBank/DDBJ databases">
        <authorList>
            <person name="Pinhassi J."/>
            <person name="Pedros-Alio C."/>
            <person name="Ferriera S."/>
            <person name="Johnson J."/>
            <person name="Kravitz S."/>
            <person name="Halpern A."/>
            <person name="Remington K."/>
            <person name="Beeson K."/>
            <person name="Tran B."/>
            <person name="Rogers Y.-H."/>
            <person name="Friedman R."/>
            <person name="Venter J.C."/>
        </authorList>
    </citation>
    <scope>NUCLEOTIDE SEQUENCE [LARGE SCALE GENOMIC DNA]</scope>
    <source>
        <strain evidence="2 3">MED297</strain>
    </source>
</reference>
<name>A4BCX8_9GAMM</name>